<name>A0A0C2YS88_HEBCY</name>
<keyword evidence="4" id="KW-0520">NAD</keyword>
<dbReference type="GO" id="GO:0003950">
    <property type="term" value="F:NAD+ poly-ADP-ribosyltransferase activity"/>
    <property type="evidence" value="ECO:0007669"/>
    <property type="project" value="InterPro"/>
</dbReference>
<dbReference type="SUPFAM" id="SSF54495">
    <property type="entry name" value="UBC-like"/>
    <property type="match status" value="1"/>
</dbReference>
<accession>A0A0C2YS88</accession>
<evidence type="ECO:0000313" key="8">
    <source>
        <dbReference type="Proteomes" id="UP000053424"/>
    </source>
</evidence>
<dbReference type="Proteomes" id="UP000053424">
    <property type="component" value="Unassembled WGS sequence"/>
</dbReference>
<dbReference type="STRING" id="686832.A0A0C2YS88"/>
<dbReference type="HOGENOM" id="CLU_003143_1_0_1"/>
<dbReference type="AlphaFoldDB" id="A0A0C2YS88"/>
<dbReference type="OrthoDB" id="109543at2759"/>
<dbReference type="SMART" id="SM00212">
    <property type="entry name" value="UBCc"/>
    <property type="match status" value="1"/>
</dbReference>
<keyword evidence="2" id="KW-0808">Transferase</keyword>
<proteinExistence type="predicted"/>
<reference evidence="8" key="2">
    <citation type="submission" date="2015-01" db="EMBL/GenBank/DDBJ databases">
        <title>Evolutionary Origins and Diversification of the Mycorrhizal Mutualists.</title>
        <authorList>
            <consortium name="DOE Joint Genome Institute"/>
            <consortium name="Mycorrhizal Genomics Consortium"/>
            <person name="Kohler A."/>
            <person name="Kuo A."/>
            <person name="Nagy L.G."/>
            <person name="Floudas D."/>
            <person name="Copeland A."/>
            <person name="Barry K.W."/>
            <person name="Cichocki N."/>
            <person name="Veneault-Fourrey C."/>
            <person name="LaButti K."/>
            <person name="Lindquist E.A."/>
            <person name="Lipzen A."/>
            <person name="Lundell T."/>
            <person name="Morin E."/>
            <person name="Murat C."/>
            <person name="Riley R."/>
            <person name="Ohm R."/>
            <person name="Sun H."/>
            <person name="Tunlid A."/>
            <person name="Henrissat B."/>
            <person name="Grigoriev I.V."/>
            <person name="Hibbett D.S."/>
            <person name="Martin F."/>
        </authorList>
    </citation>
    <scope>NUCLEOTIDE SEQUENCE [LARGE SCALE GENOMIC DNA]</scope>
    <source>
        <strain evidence="8">h7</strain>
    </source>
</reference>
<organism evidence="7 8">
    <name type="scientific">Hebeloma cylindrosporum</name>
    <dbReference type="NCBI Taxonomy" id="76867"/>
    <lineage>
        <taxon>Eukaryota</taxon>
        <taxon>Fungi</taxon>
        <taxon>Dikarya</taxon>
        <taxon>Basidiomycota</taxon>
        <taxon>Agaricomycotina</taxon>
        <taxon>Agaricomycetes</taxon>
        <taxon>Agaricomycetidae</taxon>
        <taxon>Agaricales</taxon>
        <taxon>Agaricineae</taxon>
        <taxon>Hymenogastraceae</taxon>
        <taxon>Hebeloma</taxon>
    </lineage>
</organism>
<evidence type="ECO:0000256" key="5">
    <source>
        <dbReference type="SAM" id="MobiDB-lite"/>
    </source>
</evidence>
<dbReference type="InterPro" id="IPR051838">
    <property type="entry name" value="ARTD_PARP"/>
</dbReference>
<dbReference type="CDD" id="cd23802">
    <property type="entry name" value="UBCc_UBE2Q"/>
    <property type="match status" value="1"/>
</dbReference>
<keyword evidence="3" id="KW-0548">Nucleotidyltransferase</keyword>
<dbReference type="InterPro" id="IPR012317">
    <property type="entry name" value="Poly(ADP-ribose)pol_cat_dom"/>
</dbReference>
<feature type="compositionally biased region" description="Polar residues" evidence="5">
    <location>
        <begin position="910"/>
        <end position="922"/>
    </location>
</feature>
<evidence type="ECO:0000256" key="2">
    <source>
        <dbReference type="ARBA" id="ARBA00022679"/>
    </source>
</evidence>
<evidence type="ECO:0000313" key="7">
    <source>
        <dbReference type="EMBL" id="KIM43902.1"/>
    </source>
</evidence>
<dbReference type="Pfam" id="PF00179">
    <property type="entry name" value="UQ_con"/>
    <property type="match status" value="1"/>
</dbReference>
<dbReference type="PANTHER" id="PTHR21328">
    <property type="entry name" value="POLY ADP-RIBOSE POLYMERASE FAMILY, MEMBER PARP"/>
    <property type="match status" value="1"/>
</dbReference>
<evidence type="ECO:0000256" key="4">
    <source>
        <dbReference type="ARBA" id="ARBA00023027"/>
    </source>
</evidence>
<gene>
    <name evidence="7" type="ORF">M413DRAFT_442971</name>
</gene>
<protein>
    <recommendedName>
        <fullName evidence="6">UBC core domain-containing protein</fullName>
    </recommendedName>
</protein>
<dbReference type="InterPro" id="IPR000608">
    <property type="entry name" value="UBC"/>
</dbReference>
<keyword evidence="8" id="KW-1185">Reference proteome</keyword>
<dbReference type="InterPro" id="IPR016135">
    <property type="entry name" value="UBQ-conjugating_enzyme/RWD"/>
</dbReference>
<dbReference type="Pfam" id="PF00644">
    <property type="entry name" value="PARP"/>
    <property type="match status" value="1"/>
</dbReference>
<keyword evidence="1" id="KW-0328">Glycosyltransferase</keyword>
<dbReference type="GO" id="GO:0016779">
    <property type="term" value="F:nucleotidyltransferase activity"/>
    <property type="evidence" value="ECO:0007669"/>
    <property type="project" value="UniProtKB-KW"/>
</dbReference>
<dbReference type="EMBL" id="KN831774">
    <property type="protein sequence ID" value="KIM43902.1"/>
    <property type="molecule type" value="Genomic_DNA"/>
</dbReference>
<feature type="domain" description="UBC core" evidence="6">
    <location>
        <begin position="982"/>
        <end position="1163"/>
    </location>
</feature>
<dbReference type="Gene3D" id="3.10.110.10">
    <property type="entry name" value="Ubiquitin Conjugating Enzyme"/>
    <property type="match status" value="1"/>
</dbReference>
<sequence length="1163" mass="129279">MPNSTRSDAGREKPALKRQKICTDDIIIIDEDVIMEDSTSKAPYDPNRNTHLKGRRRFTADLSDIQEACAGGFVVNGLTLKKIRAGDDEGSVEVVIAKSSSEHVLSANLLISDTSEYPTSHSLFAYSPDGDISSKLLRIVEELAEEPPRALGQTLQELFGSVARVVNAGSSKTVITIHDSDSDEDGGGSEDYDAFEDYDDIGIAPVEHDSIMSKLQENFVDIVATEYRPGFIRLGGNDFVVSVSLPVITLAESIPPRALMAWDRRLLASSQHLTLLITGFHGLYPVLENDVSYSAAAQRLGVSLTFKVGLSKKYKPGNEHVQEVVRKHGLILQDAEDELRIQAEIAAQRAKMYDWDAENDEDEQMQPDVVEEGEPEVDDSGHFNQFSLSSSLESLMDQSFLKIVKLKRKFSLGWAGAEFLDAEIEKSQWKEDDAFAANEKLIRAADLDERELGRTTSLPHDPLMGLGRDEPFNMPLTAFCYLVRRLSLCTRYCIVCHNKLHYDYEALKPYVCDSKLCAYQYYTFNRGPSLEYEIIHNPLTVDLLVSLAYVSACDGAMEEPLPIGLGLRVPMPSIVAAVPAPQYGYGHAVPAPVPETPKNLVPGPDGLCDFDDLTLSQMRNCIAKLINSLPSIEDMKKHLERKVKAGKSKPKLKEIDPDVLPAAWSILRWCVASCTAHIEAIDSGEELIKNLDPNWRQFRMTVGAPDAEAKFKGAVKAAMEEDSNARNYPVIYAFHGSPLRNWHSIIRHGLWYRTVAHGRAFGDGVYLARDASTSMGSYASAARSSWQKSVSGPTNCMALAEIVNQTSKFVSSNPHYVVKDTHWIMCRYLLVKGSVDFDMANMAEPKVKGPKKNAAVPFVKLDPKHKAAVNSKLVEIPDPSYKIETLLAARQADYVHEEPDEEDMAIFQRDQSNAKRSASSQPGRFDHDLDDEDDYRVVPAPAAAPKPKAPIVRPKDDWKHNAQYVTTTLENLMLPPFQSSPSASMAIQRELKSMVKEQDNAPSLRDLGWYMPPDLIGDNLYQWIVEMHSFDPALPLAKDLKAKKLNSIIFEIRFPPEFPNTPPFFRIITPRFLPFIQGGGGHVTGGGSICMDLLTSDGWLPSYSISAVLMQIRLALSNLDPKPARLASDWNRPYTVQESLVGYKRAAATHNWTVPIGLDRLVR</sequence>
<evidence type="ECO:0000256" key="1">
    <source>
        <dbReference type="ARBA" id="ARBA00022676"/>
    </source>
</evidence>
<feature type="region of interest" description="Disordered" evidence="5">
    <location>
        <begin position="910"/>
        <end position="932"/>
    </location>
</feature>
<dbReference type="PROSITE" id="PS50127">
    <property type="entry name" value="UBC_2"/>
    <property type="match status" value="1"/>
</dbReference>
<dbReference type="Gene3D" id="3.90.228.10">
    <property type="match status" value="1"/>
</dbReference>
<evidence type="ECO:0000256" key="3">
    <source>
        <dbReference type="ARBA" id="ARBA00022695"/>
    </source>
</evidence>
<evidence type="ECO:0000259" key="6">
    <source>
        <dbReference type="PROSITE" id="PS50127"/>
    </source>
</evidence>
<dbReference type="SUPFAM" id="SSF56399">
    <property type="entry name" value="ADP-ribosylation"/>
    <property type="match status" value="1"/>
</dbReference>
<reference evidence="7 8" key="1">
    <citation type="submission" date="2014-04" db="EMBL/GenBank/DDBJ databases">
        <authorList>
            <consortium name="DOE Joint Genome Institute"/>
            <person name="Kuo A."/>
            <person name="Gay G."/>
            <person name="Dore J."/>
            <person name="Kohler A."/>
            <person name="Nagy L.G."/>
            <person name="Floudas D."/>
            <person name="Copeland A."/>
            <person name="Barry K.W."/>
            <person name="Cichocki N."/>
            <person name="Veneault-Fourrey C."/>
            <person name="LaButti K."/>
            <person name="Lindquist E.A."/>
            <person name="Lipzen A."/>
            <person name="Lundell T."/>
            <person name="Morin E."/>
            <person name="Murat C."/>
            <person name="Sun H."/>
            <person name="Tunlid A."/>
            <person name="Henrissat B."/>
            <person name="Grigoriev I.V."/>
            <person name="Hibbett D.S."/>
            <person name="Martin F."/>
            <person name="Nordberg H.P."/>
            <person name="Cantor M.N."/>
            <person name="Hua S.X."/>
        </authorList>
    </citation>
    <scope>NUCLEOTIDE SEQUENCE [LARGE SCALE GENOMIC DNA]</scope>
    <source>
        <strain evidence="8">h7</strain>
    </source>
</reference>